<name>A0A1R3XP37_9BACT</name>
<accession>A0A1R3XP37</accession>
<evidence type="ECO:0000313" key="2">
    <source>
        <dbReference type="EMBL" id="SIT93696.1"/>
    </source>
</evidence>
<organism evidence="2 3">
    <name type="scientific">Pontibacter indicus</name>
    <dbReference type="NCBI Taxonomy" id="1317125"/>
    <lineage>
        <taxon>Bacteria</taxon>
        <taxon>Pseudomonadati</taxon>
        <taxon>Bacteroidota</taxon>
        <taxon>Cytophagia</taxon>
        <taxon>Cytophagales</taxon>
        <taxon>Hymenobacteraceae</taxon>
        <taxon>Pontibacter</taxon>
    </lineage>
</organism>
<dbReference type="EMBL" id="FTPP01000003">
    <property type="protein sequence ID" value="SIT93696.1"/>
    <property type="molecule type" value="Genomic_DNA"/>
</dbReference>
<evidence type="ECO:0008006" key="4">
    <source>
        <dbReference type="Google" id="ProtNLM"/>
    </source>
</evidence>
<protein>
    <recommendedName>
        <fullName evidence="4">Outer membrane protein beta-barrel domain-containing protein</fullName>
    </recommendedName>
</protein>
<keyword evidence="1" id="KW-0732">Signal</keyword>
<gene>
    <name evidence="2" type="ORF">SAMN05444128_3156</name>
</gene>
<proteinExistence type="predicted"/>
<reference evidence="3" key="1">
    <citation type="submission" date="2017-01" db="EMBL/GenBank/DDBJ databases">
        <authorList>
            <person name="Varghese N."/>
            <person name="Submissions S."/>
        </authorList>
    </citation>
    <scope>NUCLEOTIDE SEQUENCE [LARGE SCALE GENOMIC DNA]</scope>
    <source>
        <strain evidence="3">LP100</strain>
    </source>
</reference>
<evidence type="ECO:0000313" key="3">
    <source>
        <dbReference type="Proteomes" id="UP000187181"/>
    </source>
</evidence>
<dbReference type="RefSeq" id="WP_244554736.1">
    <property type="nucleotide sequence ID" value="NZ_FTPP01000003.1"/>
</dbReference>
<dbReference type="Proteomes" id="UP000187181">
    <property type="component" value="Unassembled WGS sequence"/>
</dbReference>
<dbReference type="AlphaFoldDB" id="A0A1R3XP37"/>
<evidence type="ECO:0000256" key="1">
    <source>
        <dbReference type="SAM" id="SignalP"/>
    </source>
</evidence>
<feature type="signal peptide" evidence="1">
    <location>
        <begin position="1"/>
        <end position="20"/>
    </location>
</feature>
<sequence>MRTKILLLALFLSLSFTAMAQDKWNPKVGYGTVYSGNGDIPGHWFIGGIQTQISKRSGFEILATGTYIEETRRYGQGYEIFQKSNGVALEGTYNLFVNAGPVQLYPAVGPVLRYASERDLYGLSIQYDGQGGITEFRPEVRSRNGLQAGYVLALNLDVKVKQHLTFGLRGSVQSFHDGQRLAGLGITLKNARW</sequence>
<feature type="chain" id="PRO_5012232824" description="Outer membrane protein beta-barrel domain-containing protein" evidence="1">
    <location>
        <begin position="21"/>
        <end position="193"/>
    </location>
</feature>
<keyword evidence="3" id="KW-1185">Reference proteome</keyword>